<organism evidence="1 2">
    <name type="scientific">Colletotrichum scovillei</name>
    <dbReference type="NCBI Taxonomy" id="1209932"/>
    <lineage>
        <taxon>Eukaryota</taxon>
        <taxon>Fungi</taxon>
        <taxon>Dikarya</taxon>
        <taxon>Ascomycota</taxon>
        <taxon>Pezizomycotina</taxon>
        <taxon>Sordariomycetes</taxon>
        <taxon>Hypocreomycetidae</taxon>
        <taxon>Glomerellales</taxon>
        <taxon>Glomerellaceae</taxon>
        <taxon>Colletotrichum</taxon>
        <taxon>Colletotrichum acutatum species complex</taxon>
    </lineage>
</organism>
<dbReference type="Proteomes" id="UP000699042">
    <property type="component" value="Unassembled WGS sequence"/>
</dbReference>
<keyword evidence="2" id="KW-1185">Reference proteome</keyword>
<dbReference type="EMBL" id="JAESDN010000001">
    <property type="protein sequence ID" value="KAG7059225.1"/>
    <property type="molecule type" value="Genomic_DNA"/>
</dbReference>
<comment type="caution">
    <text evidence="1">The sequence shown here is derived from an EMBL/GenBank/DDBJ whole genome shotgun (WGS) entry which is preliminary data.</text>
</comment>
<name>A0A9P7RLG9_9PEZI</name>
<protein>
    <submittedName>
        <fullName evidence="1">Uncharacterized protein</fullName>
    </submittedName>
</protein>
<accession>A0A9P7RLG9</accession>
<reference evidence="1" key="1">
    <citation type="submission" date="2021-05" db="EMBL/GenBank/DDBJ databases">
        <title>Comparative genomics of three Colletotrichum scovillei strains and genetic complementation revealed genes involved fungal growth and virulence on chili pepper.</title>
        <authorList>
            <person name="Hsieh D.-K."/>
            <person name="Chuang S.-C."/>
            <person name="Chen C.-Y."/>
            <person name="Chao Y.-T."/>
            <person name="Lu M.-Y.J."/>
            <person name="Lee M.-H."/>
            <person name="Shih M.-C."/>
        </authorList>
    </citation>
    <scope>NUCLEOTIDE SEQUENCE</scope>
    <source>
        <strain evidence="1">Coll-153</strain>
    </source>
</reference>
<dbReference type="AlphaFoldDB" id="A0A9P7RLG9"/>
<sequence>MPCSIPYSTSPLQTFRVGPMIPPTRCLPSEL</sequence>
<proteinExistence type="predicted"/>
<evidence type="ECO:0000313" key="1">
    <source>
        <dbReference type="EMBL" id="KAG7059225.1"/>
    </source>
</evidence>
<evidence type="ECO:0000313" key="2">
    <source>
        <dbReference type="Proteomes" id="UP000699042"/>
    </source>
</evidence>
<gene>
    <name evidence="1" type="ORF">JMJ77_006592</name>
</gene>